<dbReference type="GO" id="GO:0016787">
    <property type="term" value="F:hydrolase activity"/>
    <property type="evidence" value="ECO:0007669"/>
    <property type="project" value="UniProtKB-KW"/>
</dbReference>
<dbReference type="InterPro" id="IPR049082">
    <property type="entry name" value="T7SS_signal"/>
</dbReference>
<keyword evidence="3" id="KW-0378">Hydrolase</keyword>
<gene>
    <name evidence="3" type="ORF">RWH44_07020</name>
</gene>
<dbReference type="InterPro" id="IPR029058">
    <property type="entry name" value="AB_hydrolase_fold"/>
</dbReference>
<dbReference type="Gene3D" id="3.40.50.1820">
    <property type="entry name" value="alpha/beta hydrolase"/>
    <property type="match status" value="1"/>
</dbReference>
<feature type="domain" description="DUF1023" evidence="1">
    <location>
        <begin position="325"/>
        <end position="491"/>
    </location>
</feature>
<dbReference type="RefSeq" id="WP_316004020.1">
    <property type="nucleotide sequence ID" value="NZ_JAWDIT010000002.1"/>
</dbReference>
<evidence type="ECO:0000259" key="1">
    <source>
        <dbReference type="Pfam" id="PF06259"/>
    </source>
</evidence>
<evidence type="ECO:0000313" key="4">
    <source>
        <dbReference type="Proteomes" id="UP001261125"/>
    </source>
</evidence>
<evidence type="ECO:0000259" key="2">
    <source>
        <dbReference type="Pfam" id="PF21725"/>
    </source>
</evidence>
<feature type="domain" description="Putative T7SS secretion signal" evidence="2">
    <location>
        <begin position="4"/>
        <end position="181"/>
    </location>
</feature>
<accession>A0ABU3SKW2</accession>
<dbReference type="Proteomes" id="UP001261125">
    <property type="component" value="Unassembled WGS sequence"/>
</dbReference>
<dbReference type="Pfam" id="PF06259">
    <property type="entry name" value="Abhydrolase_8"/>
    <property type="match status" value="1"/>
</dbReference>
<dbReference type="SUPFAM" id="SSF53474">
    <property type="entry name" value="alpha/beta-Hydrolases"/>
    <property type="match status" value="1"/>
</dbReference>
<dbReference type="Pfam" id="PF21725">
    <property type="entry name" value="T7SS_signal"/>
    <property type="match status" value="1"/>
</dbReference>
<protein>
    <submittedName>
        <fullName evidence="3">Alpha/beta hydrolase</fullName>
    </submittedName>
</protein>
<organism evidence="3 4">
    <name type="scientific">Microbacterium phycohabitans</name>
    <dbReference type="NCBI Taxonomy" id="3075993"/>
    <lineage>
        <taxon>Bacteria</taxon>
        <taxon>Bacillati</taxon>
        <taxon>Actinomycetota</taxon>
        <taxon>Actinomycetes</taxon>
        <taxon>Micrococcales</taxon>
        <taxon>Microbacteriaceae</taxon>
        <taxon>Microbacterium</taxon>
    </lineage>
</organism>
<reference evidence="3 4" key="1">
    <citation type="submission" date="2023-09" db="EMBL/GenBank/DDBJ databases">
        <title>Microbacterium fusihabitans sp. nov., Microbacterium phycihabitans sp. nov., and Microbacterium cervinum sp. nov., isolated from dried seaweeds of beach.</title>
        <authorList>
            <person name="Lee S.D."/>
        </authorList>
    </citation>
    <scope>NUCLEOTIDE SEQUENCE [LARGE SCALE GENOMIC DNA]</scope>
    <source>
        <strain evidence="3 4">KSW2-29</strain>
    </source>
</reference>
<evidence type="ECO:0000313" key="3">
    <source>
        <dbReference type="EMBL" id="MDU0345455.1"/>
    </source>
</evidence>
<dbReference type="EMBL" id="JAWDIT010000002">
    <property type="protein sequence ID" value="MDU0345455.1"/>
    <property type="molecule type" value="Genomic_DNA"/>
</dbReference>
<comment type="caution">
    <text evidence="3">The sequence shown here is derived from an EMBL/GenBank/DDBJ whole genome shotgun (WGS) entry which is preliminary data.</text>
</comment>
<keyword evidence="4" id="KW-1185">Reference proteome</keyword>
<sequence length="591" mass="62280">MSSLSSASIPEEIVPGSVEAAYEVSHLAERRAKVSEEVVERLRSQADIEGWTGEGADAYTARMEAVAKRWLEIGQGVTMIVEPMRTYALALRRAQGLAAAAIEAWSFAANLPEDATATAGAFASFAQGWPAFLADPRHQGPVPPTAKEARARAEAMLADARADVVAAGEIAAQAVRAAIEKVRARGDVWTSVGVALGVASVTAERVLDVLQSLDERSLTALLRARPDLIERLKQTASEDVAPWWRRLSAAQQNVLIAEAPGVVGNLGGVAYAARDRANRIVLAQALAEARNSPWDQTEQVRALEALERAAEGNTIASLVLDRPPLAQVAVGDLDAAEHVSVIVPGMGTTVGGDMANYVLAARRLRMAEAQAASIPLENVGVLAWIGYHPPMPGPGVNAVEVLSDERAIVGARSLGSDLQALAQSHVADGAPSALTVIAHSYGTDVAALAVQHVPVDHLVLLGSAGISDEIRDVNDLQVPSGEVFASQSTRDGWAPVGRALSLRTDPTSSEFDARPFSSEATVVNGEKVLQVDAHGPFGGGDGRVSYFDYNSAGLKSAAMIAVGRGEELPVAGTPDDRFRWRVEADMRRVGN</sequence>
<proteinExistence type="predicted"/>
<name>A0ABU3SKW2_9MICO</name>
<dbReference type="InterPro" id="IPR010427">
    <property type="entry name" value="DUF1023"/>
</dbReference>